<sequence length="40" mass="4246">MEIPLQGAVTNLFVTTISLPISSADLILKYIQPGQVSSIS</sequence>
<reference evidence="1" key="1">
    <citation type="journal article" date="2015" name="Proc. Natl. Acad. Sci. U.S.A.">
        <title>Networks of energetic and metabolic interactions define dynamics in microbial communities.</title>
        <authorList>
            <person name="Embree M."/>
            <person name="Liu J.K."/>
            <person name="Al-Bassam M.M."/>
            <person name="Zengler K."/>
        </authorList>
    </citation>
    <scope>NUCLEOTIDE SEQUENCE</scope>
</reference>
<dbReference type="EMBL" id="LNQE01001845">
    <property type="protein sequence ID" value="KUG04528.1"/>
    <property type="molecule type" value="Genomic_DNA"/>
</dbReference>
<protein>
    <submittedName>
        <fullName evidence="1">Uncharacterized protein</fullName>
    </submittedName>
</protein>
<proteinExistence type="predicted"/>
<evidence type="ECO:0000313" key="1">
    <source>
        <dbReference type="EMBL" id="KUG04528.1"/>
    </source>
</evidence>
<gene>
    <name evidence="1" type="ORF">ASZ90_018019</name>
</gene>
<name>A0A0W8E7D9_9ZZZZ</name>
<dbReference type="AlphaFoldDB" id="A0A0W8E7D9"/>
<organism evidence="1">
    <name type="scientific">hydrocarbon metagenome</name>
    <dbReference type="NCBI Taxonomy" id="938273"/>
    <lineage>
        <taxon>unclassified sequences</taxon>
        <taxon>metagenomes</taxon>
        <taxon>ecological metagenomes</taxon>
    </lineage>
</organism>
<accession>A0A0W8E7D9</accession>
<comment type="caution">
    <text evidence="1">The sequence shown here is derived from an EMBL/GenBank/DDBJ whole genome shotgun (WGS) entry which is preliminary data.</text>
</comment>